<feature type="domain" description="Tyrosine-protein phosphatase" evidence="9">
    <location>
        <begin position="728"/>
        <end position="986"/>
    </location>
</feature>
<dbReference type="InterPro" id="IPR019747">
    <property type="entry name" value="FERM_CS"/>
</dbReference>
<dbReference type="InterPro" id="IPR019749">
    <property type="entry name" value="Band_41_domain"/>
</dbReference>
<feature type="compositionally biased region" description="Polar residues" evidence="8">
    <location>
        <begin position="374"/>
        <end position="401"/>
    </location>
</feature>
<dbReference type="SMART" id="SM00228">
    <property type="entry name" value="PDZ"/>
    <property type="match status" value="1"/>
</dbReference>
<feature type="domain" description="PDZ" evidence="12">
    <location>
        <begin position="592"/>
        <end position="664"/>
    </location>
</feature>
<dbReference type="SUPFAM" id="SSF47031">
    <property type="entry name" value="Second domain of FERM"/>
    <property type="match status" value="1"/>
</dbReference>
<feature type="domain" description="Tyrosine specific protein phosphatases" evidence="10">
    <location>
        <begin position="903"/>
        <end position="977"/>
    </location>
</feature>
<dbReference type="PROSITE" id="PS00661">
    <property type="entry name" value="FERM_2"/>
    <property type="match status" value="1"/>
</dbReference>
<dbReference type="InterPro" id="IPR029071">
    <property type="entry name" value="Ubiquitin-like_domsf"/>
</dbReference>
<dbReference type="CDD" id="cd06706">
    <property type="entry name" value="PDZ_PTPN3-4-like"/>
    <property type="match status" value="1"/>
</dbReference>
<dbReference type="InterPro" id="IPR000242">
    <property type="entry name" value="PTP_cat"/>
</dbReference>
<dbReference type="PRINTS" id="PR00700">
    <property type="entry name" value="PRTYPHPHTASE"/>
</dbReference>
<dbReference type="InterPro" id="IPR000299">
    <property type="entry name" value="FERM_domain"/>
</dbReference>
<dbReference type="InterPro" id="IPR035963">
    <property type="entry name" value="FERM_2"/>
</dbReference>
<dbReference type="GO" id="GO:0005856">
    <property type="term" value="C:cytoskeleton"/>
    <property type="evidence" value="ECO:0007669"/>
    <property type="project" value="UniProtKB-SubCell"/>
</dbReference>
<evidence type="ECO:0000313" key="13">
    <source>
        <dbReference type="EMBL" id="PAV86666.1"/>
    </source>
</evidence>
<dbReference type="Pfam" id="PF09379">
    <property type="entry name" value="FERM_N"/>
    <property type="match status" value="1"/>
</dbReference>
<dbReference type="FunFam" id="1.20.80.10:FF:000003">
    <property type="entry name" value="Tyrosine-protein phosphatase non-receptor type 4"/>
    <property type="match status" value="1"/>
</dbReference>
<dbReference type="OrthoDB" id="5854685at2759"/>
<organism evidence="13 14">
    <name type="scientific">Diploscapter pachys</name>
    <dbReference type="NCBI Taxonomy" id="2018661"/>
    <lineage>
        <taxon>Eukaryota</taxon>
        <taxon>Metazoa</taxon>
        <taxon>Ecdysozoa</taxon>
        <taxon>Nematoda</taxon>
        <taxon>Chromadorea</taxon>
        <taxon>Rhabditida</taxon>
        <taxon>Rhabditina</taxon>
        <taxon>Rhabditomorpha</taxon>
        <taxon>Rhabditoidea</taxon>
        <taxon>Rhabditidae</taxon>
        <taxon>Diploscapter</taxon>
    </lineage>
</organism>
<feature type="compositionally biased region" description="Low complexity" evidence="8">
    <location>
        <begin position="542"/>
        <end position="584"/>
    </location>
</feature>
<evidence type="ECO:0000256" key="4">
    <source>
        <dbReference type="ARBA" id="ARBA00022490"/>
    </source>
</evidence>
<dbReference type="PANTHER" id="PTHR45706">
    <property type="entry name" value="TYROSINE-PROTEIN PHOSPHATASE"/>
    <property type="match status" value="1"/>
</dbReference>
<keyword evidence="14" id="KW-1185">Reference proteome</keyword>
<evidence type="ECO:0000259" key="11">
    <source>
        <dbReference type="PROSITE" id="PS50057"/>
    </source>
</evidence>
<dbReference type="InterPro" id="IPR011993">
    <property type="entry name" value="PH-like_dom_sf"/>
</dbReference>
<dbReference type="Pfam" id="PF08736">
    <property type="entry name" value="FA"/>
    <property type="match status" value="1"/>
</dbReference>
<keyword evidence="6" id="KW-0904">Protein phosphatase</keyword>
<dbReference type="Pfam" id="PF00595">
    <property type="entry name" value="PDZ"/>
    <property type="match status" value="1"/>
</dbReference>
<dbReference type="SUPFAM" id="SSF52799">
    <property type="entry name" value="(Phosphotyrosine protein) phosphatases II"/>
    <property type="match status" value="1"/>
</dbReference>
<feature type="region of interest" description="Disordered" evidence="8">
    <location>
        <begin position="541"/>
        <end position="592"/>
    </location>
</feature>
<evidence type="ECO:0000256" key="6">
    <source>
        <dbReference type="ARBA" id="ARBA00022912"/>
    </source>
</evidence>
<dbReference type="SMART" id="SM01196">
    <property type="entry name" value="FERM_C"/>
    <property type="match status" value="1"/>
</dbReference>
<dbReference type="EMBL" id="LIAE01006644">
    <property type="protein sequence ID" value="PAV86666.1"/>
    <property type="molecule type" value="Genomic_DNA"/>
</dbReference>
<dbReference type="GO" id="GO:0004725">
    <property type="term" value="F:protein tyrosine phosphatase activity"/>
    <property type="evidence" value="ECO:0007669"/>
    <property type="project" value="UniProtKB-EC"/>
</dbReference>
<evidence type="ECO:0000256" key="2">
    <source>
        <dbReference type="ARBA" id="ARBA00009649"/>
    </source>
</evidence>
<evidence type="ECO:0000313" key="14">
    <source>
        <dbReference type="Proteomes" id="UP000218231"/>
    </source>
</evidence>
<feature type="domain" description="FERM" evidence="11">
    <location>
        <begin position="29"/>
        <end position="313"/>
    </location>
</feature>
<dbReference type="InterPro" id="IPR000387">
    <property type="entry name" value="Tyr_Pase_dom"/>
</dbReference>
<evidence type="ECO:0000259" key="12">
    <source>
        <dbReference type="PROSITE" id="PS50106"/>
    </source>
</evidence>
<dbReference type="AlphaFoldDB" id="A0A2A2LK82"/>
<dbReference type="FunFam" id="2.30.29.30:FF:000002">
    <property type="entry name" value="Band 4.1-like protein 5 isoform 1"/>
    <property type="match status" value="1"/>
</dbReference>
<reference evidence="13 14" key="1">
    <citation type="journal article" date="2017" name="Curr. Biol.">
        <title>Genome architecture and evolution of a unichromosomal asexual nematode.</title>
        <authorList>
            <person name="Fradin H."/>
            <person name="Zegar C."/>
            <person name="Gutwein M."/>
            <person name="Lucas J."/>
            <person name="Kovtun M."/>
            <person name="Corcoran D."/>
            <person name="Baugh L.R."/>
            <person name="Kiontke K."/>
            <person name="Gunsalus K."/>
            <person name="Fitch D.H."/>
            <person name="Piano F."/>
        </authorList>
    </citation>
    <scope>NUCLEOTIDE SEQUENCE [LARGE SCALE GENOMIC DNA]</scope>
    <source>
        <strain evidence="13">PF1309</strain>
    </source>
</reference>
<dbReference type="Pfam" id="PF00373">
    <property type="entry name" value="FERM_M"/>
    <property type="match status" value="1"/>
</dbReference>
<keyword evidence="7" id="KW-0206">Cytoskeleton</keyword>
<evidence type="ECO:0000259" key="9">
    <source>
        <dbReference type="PROSITE" id="PS50055"/>
    </source>
</evidence>
<dbReference type="InterPro" id="IPR003595">
    <property type="entry name" value="Tyr_Pase_cat"/>
</dbReference>
<dbReference type="SUPFAM" id="SSF54236">
    <property type="entry name" value="Ubiquitin-like"/>
    <property type="match status" value="1"/>
</dbReference>
<dbReference type="SMART" id="SM00295">
    <property type="entry name" value="B41"/>
    <property type="match status" value="1"/>
</dbReference>
<dbReference type="Pfam" id="PF09380">
    <property type="entry name" value="FERM_C"/>
    <property type="match status" value="1"/>
</dbReference>
<dbReference type="GO" id="GO:0016020">
    <property type="term" value="C:membrane"/>
    <property type="evidence" value="ECO:0007669"/>
    <property type="project" value="UniProtKB-ARBA"/>
</dbReference>
<protein>
    <recommendedName>
        <fullName evidence="3">protein-tyrosine-phosphatase</fullName>
        <ecNumber evidence="3">3.1.3.48</ecNumber>
    </recommendedName>
</protein>
<dbReference type="PROSITE" id="PS00660">
    <property type="entry name" value="FERM_1"/>
    <property type="match status" value="1"/>
</dbReference>
<evidence type="ECO:0000256" key="1">
    <source>
        <dbReference type="ARBA" id="ARBA00004245"/>
    </source>
</evidence>
<dbReference type="CDD" id="cd14541">
    <property type="entry name" value="PTPc-N3_4"/>
    <property type="match status" value="1"/>
</dbReference>
<dbReference type="InterPro" id="IPR036034">
    <property type="entry name" value="PDZ_sf"/>
</dbReference>
<dbReference type="STRING" id="2018661.A0A2A2LK82"/>
<gene>
    <name evidence="13" type="ORF">WR25_22752</name>
</gene>
<dbReference type="SMART" id="SM01195">
    <property type="entry name" value="FA"/>
    <property type="match status" value="1"/>
</dbReference>
<dbReference type="PROSITE" id="PS50056">
    <property type="entry name" value="TYR_PHOSPHATASE_2"/>
    <property type="match status" value="1"/>
</dbReference>
<comment type="caution">
    <text evidence="13">The sequence shown here is derived from an EMBL/GenBank/DDBJ whole genome shotgun (WGS) entry which is preliminary data.</text>
</comment>
<dbReference type="EC" id="3.1.3.48" evidence="3"/>
<sequence length="1002" mass="112308">MRFGSGSYDVRQSEGLNPDLLLASPSRTITCTITFLDATEKQFVINRHALGKELLDKVFTHLELVERDFFGLQFLCVVDSRETQKRWLDPRKSVRKQMLCPPYQLFFRVKFYVSDPSKLIEEYTRYHFYLQVRSDILEGRLPCADGSLALLASYAVQSELGDYNAIEHAPGYLNELKFAPKQPADFAKRVEELHAMHRRQTPAEAEYNFLDHAKRLDLYGIELREARDRTGMLVGLGVNSYGIVVFHEGIKVNEFPWSNIMKLSFKRKQFFIQVRLSDDQTDAVVTFTMNSPPICKEYWKTCVENHTFFRLIAPPVVSSKGIFNIGSRYRYSGRTEFQTMEEVKQRARLDRTFQRSHSKSSFMRATFGGVPSASLDSSRAFTPSSASPDISSRILSESSAPSLRRHAAKETTFGVSEDESADERSWTPAASLTVANSNMQACTSTATAPVHHRPPSAAQTSAGRKSIPNGYGHSSSSAGNSYHPSSSHSNGYGVYSVSQNGYVNGNGTLSRSIGGTVRMSTRAPHSQPHTYNHGNHTATVTAQSQPVAASPRSSVASFSSHASVNGGSPPRSRRSPQSQKSNSPVSEDSVVTVRMRPDSAGRFGFNVKGGADQHYPVIVSRVAAGSSADKCHPRLNEGDMVLMINGRDVSKMSHDQVVSFIRSARTAPLGGELVLTIKPNVYRLGDVIDEPEPTAVPESARVAETVPRSDMLEQSLKLISDALKTGKALPQFEMLYRRNPRMSTNDCIQQQNIKKNRYRDICPYDATRVILTSCPTGDYINANYVNMEIPSSGIVNRYIACQGPLNHTTEDFWIMVWEQLCSTIVMLTTTAENGRAKCHQYWPRLYEQADYGKLSVRCLKERDTQTCVYREFSVKNRMKNEERRVTQMQYLAWPDHGTPNDPKEFISFVEEVRRARVGSVEPIVVHCSAGIGRTGVLILMETAACMIEANEPVYPLELVRIMRDQRAMLVQTPGQYQFVCESILKAYQEGLIKPLAEYQKRN</sequence>
<dbReference type="PROSITE" id="PS00383">
    <property type="entry name" value="TYR_PHOSPHATASE_1"/>
    <property type="match status" value="1"/>
</dbReference>
<dbReference type="PROSITE" id="PS50055">
    <property type="entry name" value="TYR_PHOSPHATASE_PTP"/>
    <property type="match status" value="1"/>
</dbReference>
<dbReference type="Gene3D" id="1.20.80.10">
    <property type="match status" value="1"/>
</dbReference>
<comment type="subcellular location">
    <subcellularLocation>
        <location evidence="1">Cytoplasm</location>
        <location evidence="1">Cytoskeleton</location>
    </subcellularLocation>
</comment>
<dbReference type="SUPFAM" id="SSF50156">
    <property type="entry name" value="PDZ domain-like"/>
    <property type="match status" value="1"/>
</dbReference>
<comment type="similarity">
    <text evidence="2">Belongs to the protein-tyrosine phosphatase family. Non-receptor class subfamily.</text>
</comment>
<dbReference type="InterPro" id="IPR019748">
    <property type="entry name" value="FERM_central"/>
</dbReference>
<name>A0A2A2LK82_9BILA</name>
<dbReference type="InterPro" id="IPR029021">
    <property type="entry name" value="Prot-tyrosine_phosphatase-like"/>
</dbReference>
<keyword evidence="4" id="KW-0963">Cytoplasm</keyword>
<evidence type="ECO:0000256" key="3">
    <source>
        <dbReference type="ARBA" id="ARBA00013064"/>
    </source>
</evidence>
<feature type="compositionally biased region" description="Polar residues" evidence="8">
    <location>
        <begin position="472"/>
        <end position="489"/>
    </location>
</feature>
<dbReference type="Gene3D" id="3.90.190.10">
    <property type="entry name" value="Protein tyrosine phosphatase superfamily"/>
    <property type="match status" value="1"/>
</dbReference>
<dbReference type="InterPro" id="IPR014352">
    <property type="entry name" value="FERM/acyl-CoA-bd_prot_sf"/>
</dbReference>
<dbReference type="Gene3D" id="2.30.42.10">
    <property type="match status" value="1"/>
</dbReference>
<dbReference type="InterPro" id="IPR018980">
    <property type="entry name" value="FERM_PH-like_C"/>
</dbReference>
<feature type="region of interest" description="Disordered" evidence="8">
    <location>
        <begin position="372"/>
        <end position="427"/>
    </location>
</feature>
<dbReference type="CDD" id="cd14473">
    <property type="entry name" value="FERM_B-lobe"/>
    <property type="match status" value="1"/>
</dbReference>
<dbReference type="Gene3D" id="3.10.20.90">
    <property type="entry name" value="Phosphatidylinositol 3-kinase Catalytic Subunit, Chain A, domain 1"/>
    <property type="match status" value="1"/>
</dbReference>
<accession>A0A2A2LK82</accession>
<evidence type="ECO:0000259" key="10">
    <source>
        <dbReference type="PROSITE" id="PS50056"/>
    </source>
</evidence>
<dbReference type="InterPro" id="IPR016130">
    <property type="entry name" value="Tyr_Pase_AS"/>
</dbReference>
<dbReference type="PANTHER" id="PTHR45706:SF4">
    <property type="entry name" value="TYROSINE-PROTEIN PHOSPHATASE"/>
    <property type="match status" value="1"/>
</dbReference>
<dbReference type="Gene3D" id="2.30.29.30">
    <property type="entry name" value="Pleckstrin-homology domain (PH domain)/Phosphotyrosine-binding domain (PTB)"/>
    <property type="match status" value="1"/>
</dbReference>
<dbReference type="PROSITE" id="PS50106">
    <property type="entry name" value="PDZ"/>
    <property type="match status" value="1"/>
</dbReference>
<dbReference type="InterPro" id="IPR001478">
    <property type="entry name" value="PDZ"/>
</dbReference>
<dbReference type="PROSITE" id="PS50057">
    <property type="entry name" value="FERM_3"/>
    <property type="match status" value="1"/>
</dbReference>
<evidence type="ECO:0000256" key="7">
    <source>
        <dbReference type="ARBA" id="ARBA00023212"/>
    </source>
</evidence>
<dbReference type="PRINTS" id="PR00935">
    <property type="entry name" value="BAND41"/>
</dbReference>
<dbReference type="InterPro" id="IPR014847">
    <property type="entry name" value="FA"/>
</dbReference>
<dbReference type="Proteomes" id="UP000218231">
    <property type="component" value="Unassembled WGS sequence"/>
</dbReference>
<dbReference type="Pfam" id="PF00102">
    <property type="entry name" value="Y_phosphatase"/>
    <property type="match status" value="1"/>
</dbReference>
<dbReference type="InterPro" id="IPR018979">
    <property type="entry name" value="FERM_N"/>
</dbReference>
<proteinExistence type="inferred from homology"/>
<dbReference type="SMART" id="SM00404">
    <property type="entry name" value="PTPc_motif"/>
    <property type="match status" value="1"/>
</dbReference>
<dbReference type="SMART" id="SM00194">
    <property type="entry name" value="PTPc"/>
    <property type="match status" value="1"/>
</dbReference>
<evidence type="ECO:0000256" key="5">
    <source>
        <dbReference type="ARBA" id="ARBA00022801"/>
    </source>
</evidence>
<evidence type="ECO:0000256" key="8">
    <source>
        <dbReference type="SAM" id="MobiDB-lite"/>
    </source>
</evidence>
<feature type="region of interest" description="Disordered" evidence="8">
    <location>
        <begin position="443"/>
        <end position="489"/>
    </location>
</feature>
<dbReference type="SUPFAM" id="SSF50729">
    <property type="entry name" value="PH domain-like"/>
    <property type="match status" value="1"/>
</dbReference>
<keyword evidence="5" id="KW-0378">Hydrolase</keyword>